<proteinExistence type="inferred from homology"/>
<sequence length="127" mass="14148">MSDLETSQQDNQILVIFRKAPAGSAWAREALDLALVGAAFGQKVSLLFMGDGVFQLLEQQNPKLIGQKGTQAMMQALPMYEIDNLYVEGHSLVERGLDLEQLAVNCQVLNADEMPKLLQQHQQVFNF</sequence>
<dbReference type="Gene3D" id="3.40.1260.10">
    <property type="entry name" value="DsrEFH-like"/>
    <property type="match status" value="1"/>
</dbReference>
<dbReference type="OrthoDB" id="9789418at2"/>
<keyword evidence="2" id="KW-0808">Transferase</keyword>
<dbReference type="PANTHER" id="PTHR38780:SF1">
    <property type="entry name" value="PROTEIN TUSC"/>
    <property type="match status" value="1"/>
</dbReference>
<dbReference type="EMBL" id="MTSM01000020">
    <property type="protein sequence ID" value="OPX54667.1"/>
    <property type="molecule type" value="Genomic_DNA"/>
</dbReference>
<dbReference type="NCBIfam" id="NF001238">
    <property type="entry name" value="PRK00211.1"/>
    <property type="match status" value="1"/>
</dbReference>
<dbReference type="SUPFAM" id="SSF75169">
    <property type="entry name" value="DsrEFH-like"/>
    <property type="match status" value="1"/>
</dbReference>
<evidence type="ECO:0000313" key="2">
    <source>
        <dbReference type="EMBL" id="OPX54667.1"/>
    </source>
</evidence>
<organism evidence="2 3">
    <name type="scientific">Oceanospirillum multiglobuliferum</name>
    <dbReference type="NCBI Taxonomy" id="64969"/>
    <lineage>
        <taxon>Bacteria</taxon>
        <taxon>Pseudomonadati</taxon>
        <taxon>Pseudomonadota</taxon>
        <taxon>Gammaproteobacteria</taxon>
        <taxon>Oceanospirillales</taxon>
        <taxon>Oceanospirillaceae</taxon>
        <taxon>Oceanospirillum</taxon>
    </lineage>
</organism>
<evidence type="ECO:0000313" key="3">
    <source>
        <dbReference type="Proteomes" id="UP000191418"/>
    </source>
</evidence>
<comment type="similarity">
    <text evidence="1">Belongs to the DsrF/TusC family.</text>
</comment>
<dbReference type="InterPro" id="IPR017462">
    <property type="entry name" value="Sulphur_relay_TusC/DsrF"/>
</dbReference>
<accession>A0A1T4RPZ9</accession>
<dbReference type="Pfam" id="PF02635">
    <property type="entry name" value="DsrE"/>
    <property type="match status" value="1"/>
</dbReference>
<gene>
    <name evidence="2" type="ORF">BTE48_12855</name>
</gene>
<dbReference type="STRING" id="64969.SAMN02745127_02499"/>
<dbReference type="NCBIfam" id="TIGR03010">
    <property type="entry name" value="sulf_tusC_dsrF"/>
    <property type="match status" value="1"/>
</dbReference>
<dbReference type="PANTHER" id="PTHR38780">
    <property type="entry name" value="PROTEIN TUSC"/>
    <property type="match status" value="1"/>
</dbReference>
<dbReference type="RefSeq" id="WP_078746045.1">
    <property type="nucleotide sequence ID" value="NZ_FUXG01000019.1"/>
</dbReference>
<name>A0A1T4RPZ9_9GAMM</name>
<dbReference type="InterPro" id="IPR027396">
    <property type="entry name" value="DsrEFH-like"/>
</dbReference>
<keyword evidence="3" id="KW-1185">Reference proteome</keyword>
<dbReference type="AlphaFoldDB" id="A0A1T4RPZ9"/>
<reference evidence="2 3" key="1">
    <citation type="submission" date="2017-01" db="EMBL/GenBank/DDBJ databases">
        <title>Genome Sequencing of a Marine Spirillum, Oceanospirillum multiglobuliferum ATCC 33336, from Japan.</title>
        <authorList>
            <person name="Carney J.G."/>
            <person name="Trachtenberg A.M."/>
            <person name="Rheaume B.A."/>
            <person name="Linnane J.D."/>
            <person name="Pitts N.L."/>
            <person name="Mykles D.L."/>
            <person name="Maclea K.S."/>
        </authorList>
    </citation>
    <scope>NUCLEOTIDE SEQUENCE [LARGE SCALE GENOMIC DNA]</scope>
    <source>
        <strain evidence="2 3">ATCC 33336</strain>
    </source>
</reference>
<comment type="caution">
    <text evidence="2">The sequence shown here is derived from an EMBL/GenBank/DDBJ whole genome shotgun (WGS) entry which is preliminary data.</text>
</comment>
<protein>
    <submittedName>
        <fullName evidence="2">Sulfurtransferase TusC</fullName>
    </submittedName>
</protein>
<evidence type="ECO:0000256" key="1">
    <source>
        <dbReference type="ARBA" id="ARBA00005996"/>
    </source>
</evidence>
<dbReference type="InterPro" id="IPR003787">
    <property type="entry name" value="Sulphur_relay_DsrE/F-like"/>
</dbReference>
<dbReference type="Proteomes" id="UP000191418">
    <property type="component" value="Unassembled WGS sequence"/>
</dbReference>
<dbReference type="GO" id="GO:0016740">
    <property type="term" value="F:transferase activity"/>
    <property type="evidence" value="ECO:0007669"/>
    <property type="project" value="UniProtKB-KW"/>
</dbReference>